<dbReference type="EMBL" id="JXZB01000004">
    <property type="protein sequence ID" value="KIQ62975.1"/>
    <property type="molecule type" value="Genomic_DNA"/>
</dbReference>
<keyword evidence="1" id="KW-1133">Transmembrane helix</keyword>
<evidence type="ECO:0000313" key="3">
    <source>
        <dbReference type="Proteomes" id="UP000032066"/>
    </source>
</evidence>
<dbReference type="Proteomes" id="UP000032066">
    <property type="component" value="Unassembled WGS sequence"/>
</dbReference>
<feature type="transmembrane region" description="Helical" evidence="1">
    <location>
        <begin position="62"/>
        <end position="79"/>
    </location>
</feature>
<name>A0A0D0N4C8_KITGR</name>
<comment type="caution">
    <text evidence="2">The sequence shown here is derived from an EMBL/GenBank/DDBJ whole genome shotgun (WGS) entry which is preliminary data.</text>
</comment>
<keyword evidence="1" id="KW-0812">Transmembrane</keyword>
<evidence type="ECO:0000313" key="2">
    <source>
        <dbReference type="EMBL" id="KIQ62975.1"/>
    </source>
</evidence>
<protein>
    <submittedName>
        <fullName evidence="2">Uncharacterized protein</fullName>
    </submittedName>
</protein>
<organism evidence="2 3">
    <name type="scientific">Kitasatospora griseola</name>
    <name type="common">Streptomyces griseolosporeus</name>
    <dbReference type="NCBI Taxonomy" id="2064"/>
    <lineage>
        <taxon>Bacteria</taxon>
        <taxon>Bacillati</taxon>
        <taxon>Actinomycetota</taxon>
        <taxon>Actinomycetes</taxon>
        <taxon>Kitasatosporales</taxon>
        <taxon>Streptomycetaceae</taxon>
        <taxon>Kitasatospora</taxon>
    </lineage>
</organism>
<keyword evidence="3" id="KW-1185">Reference proteome</keyword>
<accession>A0A0D0N4C8</accession>
<keyword evidence="1" id="KW-0472">Membrane</keyword>
<dbReference type="AlphaFoldDB" id="A0A0D0N4C8"/>
<gene>
    <name evidence="2" type="ORF">TR51_29430</name>
</gene>
<proteinExistence type="predicted"/>
<evidence type="ECO:0000256" key="1">
    <source>
        <dbReference type="SAM" id="Phobius"/>
    </source>
</evidence>
<dbReference type="RefSeq" id="WP_043915300.1">
    <property type="nucleotide sequence ID" value="NZ_JXZB01000004.1"/>
</dbReference>
<feature type="transmembrane region" description="Helical" evidence="1">
    <location>
        <begin position="21"/>
        <end position="42"/>
    </location>
</feature>
<dbReference type="PATRIC" id="fig|2064.6.peg.6248"/>
<reference evidence="2 3" key="1">
    <citation type="submission" date="2015-02" db="EMBL/GenBank/DDBJ databases">
        <title>Draft genome sequence of Kitasatospora griseola MF730-N6, a bafilomycin, terpentecin and satosporin producer.</title>
        <authorList>
            <person name="Arens J.C."/>
            <person name="Haltli B."/>
            <person name="Kerr R.G."/>
        </authorList>
    </citation>
    <scope>NUCLEOTIDE SEQUENCE [LARGE SCALE GENOMIC DNA]</scope>
    <source>
        <strain evidence="2 3">MF730-N6</strain>
    </source>
</reference>
<sequence>MGSGLREFMEIRNDERMHQTRRPLAIGLFSLLAFIEVVPLLAFVTGRWTHFGVEQLTAAETFTTPVITVIGMAVAFYFANNRRT</sequence>